<evidence type="ECO:0000313" key="2">
    <source>
        <dbReference type="Proteomes" id="UP000000391"/>
    </source>
</evidence>
<dbReference type="OrthoDB" id="129394at2157"/>
<keyword evidence="2" id="KW-1185">Reference proteome</keyword>
<dbReference type="InterPro" id="IPR054192">
    <property type="entry name" value="DUF6897"/>
</dbReference>
<dbReference type="NCBIfam" id="NF041655">
    <property type="entry name" value="MM0924_fam"/>
    <property type="match status" value="1"/>
</dbReference>
<dbReference type="AlphaFoldDB" id="D7E9U0"/>
<proteinExistence type="predicted"/>
<name>D7E9U0_METEZ</name>
<dbReference type="RefSeq" id="WP_013194927.1">
    <property type="nucleotide sequence ID" value="NC_014253.1"/>
</dbReference>
<dbReference type="KEGG" id="mev:Metev_1510"/>
<dbReference type="InterPro" id="IPR048163">
    <property type="entry name" value="MM0924_fam"/>
</dbReference>
<dbReference type="EMBL" id="CP002069">
    <property type="protein sequence ID" value="ADI74362.1"/>
    <property type="molecule type" value="Genomic_DNA"/>
</dbReference>
<gene>
    <name evidence="1" type="ordered locus">Metev_1510</name>
</gene>
<dbReference type="GeneID" id="9347150"/>
<dbReference type="Pfam" id="PF21838">
    <property type="entry name" value="DUF6897"/>
    <property type="match status" value="1"/>
</dbReference>
<evidence type="ECO:0000313" key="1">
    <source>
        <dbReference type="EMBL" id="ADI74362.1"/>
    </source>
</evidence>
<dbReference type="Proteomes" id="UP000000391">
    <property type="component" value="Chromosome"/>
</dbReference>
<protein>
    <submittedName>
        <fullName evidence="1">Uncharacterized protein</fullName>
    </submittedName>
</protein>
<organism evidence="1 2">
    <name type="scientific">Methanohalobium evestigatum (strain ATCC BAA-1072 / DSM 3721 / NBRC 107634 / OCM 161 / Z-7303)</name>
    <dbReference type="NCBI Taxonomy" id="644295"/>
    <lineage>
        <taxon>Archaea</taxon>
        <taxon>Methanobacteriati</taxon>
        <taxon>Methanobacteriota</taxon>
        <taxon>Stenosarchaea group</taxon>
        <taxon>Methanomicrobia</taxon>
        <taxon>Methanosarcinales</taxon>
        <taxon>Methanosarcinaceae</taxon>
        <taxon>Methanohalobium</taxon>
    </lineage>
</organism>
<sequence>MEEAFITKYYIGKKVSLDAEGKTYHGTVAECNDGVLSLKWDVEDEYTHIEVEKITAIWKRM</sequence>
<accession>D7E9U0</accession>
<dbReference type="HOGENOM" id="CLU_200157_0_0_2"/>
<reference evidence="1 2" key="1">
    <citation type="submission" date="2010-06" db="EMBL/GenBank/DDBJ databases">
        <title>Complete sequence chromosome of Methanohalobium evestigatum Z-7303.</title>
        <authorList>
            <consortium name="US DOE Joint Genome Institute"/>
            <person name="Lucas S."/>
            <person name="Copeland A."/>
            <person name="Lapidus A."/>
            <person name="Cheng J.-F."/>
            <person name="Bruce D."/>
            <person name="Goodwin L."/>
            <person name="Pitluck S."/>
            <person name="Saunders E."/>
            <person name="Detter J.C."/>
            <person name="Han C."/>
            <person name="Tapia R."/>
            <person name="Land M."/>
            <person name="Hauser L."/>
            <person name="Kyrpides N."/>
            <person name="Mikhailova N."/>
            <person name="Sieprawska-Lupa M."/>
            <person name="Whitman W.B."/>
            <person name="Anderson I."/>
            <person name="Woyke T."/>
        </authorList>
    </citation>
    <scope>NUCLEOTIDE SEQUENCE [LARGE SCALE GENOMIC DNA]</scope>
    <source>
        <strain evidence="2">ATCC BAA-1072 / DSM 3721 / NBRC 107634 / OCM 161 / Z-7303</strain>
    </source>
</reference>